<reference evidence="1 2" key="1">
    <citation type="submission" date="2019-06" db="EMBL/GenBank/DDBJ databases">
        <title>Sorghum-associated microbial communities from plants grown in Nebraska, USA.</title>
        <authorList>
            <person name="Schachtman D."/>
        </authorList>
    </citation>
    <scope>NUCLEOTIDE SEQUENCE [LARGE SCALE GENOMIC DNA]</scope>
    <source>
        <strain evidence="1 2">110</strain>
    </source>
</reference>
<dbReference type="EMBL" id="VFPD01000001">
    <property type="protein sequence ID" value="TQM21703.1"/>
    <property type="molecule type" value="Genomic_DNA"/>
</dbReference>
<proteinExistence type="predicted"/>
<dbReference type="InterPro" id="IPR032342">
    <property type="entry name" value="DUF4861"/>
</dbReference>
<protein>
    <submittedName>
        <fullName evidence="1">Uncharacterized protein DUF4861</fullName>
    </submittedName>
</protein>
<gene>
    <name evidence="1" type="ORF">FB551_1397</name>
</gene>
<dbReference type="Pfam" id="PF16153">
    <property type="entry name" value="DUF4861"/>
    <property type="match status" value="1"/>
</dbReference>
<dbReference type="Proteomes" id="UP000316437">
    <property type="component" value="Unassembled WGS sequence"/>
</dbReference>
<organism evidence="1 2">
    <name type="scientific">Chryseobacterium aquifrigidense</name>
    <dbReference type="NCBI Taxonomy" id="558021"/>
    <lineage>
        <taxon>Bacteria</taxon>
        <taxon>Pseudomonadati</taxon>
        <taxon>Bacteroidota</taxon>
        <taxon>Flavobacteriia</taxon>
        <taxon>Flavobacteriales</taxon>
        <taxon>Weeksellaceae</taxon>
        <taxon>Chryseobacterium group</taxon>
        <taxon>Chryseobacterium</taxon>
    </lineage>
</organism>
<dbReference type="AlphaFoldDB" id="A0A543EJH5"/>
<evidence type="ECO:0000313" key="1">
    <source>
        <dbReference type="EMBL" id="TQM21703.1"/>
    </source>
</evidence>
<sequence length="352" mass="39929">MNNVNNHENSLLQIGKLIRKSMKFSLFTICIAGTFISSTLSAQTSVIENSKKNPKAPFSYAELSVKEGGQWEGNQYIGGTFKNVQELTLPETHTDHSSYIRYEGIGLENNQIGYRLYLDWRNATDIFGKKVNTLVLPEVGQDGFESYHHDAPWGQDILKSGRTIGIGSYGRYDEQNDYVETFKIVKKTTTKVVNEKDQSYAIINYKGWKTWGNPVDLQSKLTILPKDRFVKVDLTLNNSLSGLCTGIVAFKDIPLKQGISKNKKWGYIATYGPQTLAKKEDNLGMAVFYPIESLDQYVKTKSTHTIIFKKTKNVSYYFLGAWSQEPNGLTTEDSFYQDLNKKLDILDKTQQL</sequence>
<comment type="caution">
    <text evidence="1">The sequence shown here is derived from an EMBL/GenBank/DDBJ whole genome shotgun (WGS) entry which is preliminary data.</text>
</comment>
<accession>A0A543EJH5</accession>
<name>A0A543EJH5_9FLAO</name>
<evidence type="ECO:0000313" key="2">
    <source>
        <dbReference type="Proteomes" id="UP000316437"/>
    </source>
</evidence>
<keyword evidence="2" id="KW-1185">Reference proteome</keyword>